<protein>
    <submittedName>
        <fullName evidence="3">Family 10 glycosylhydrolase</fullName>
    </submittedName>
</protein>
<feature type="domain" description="Glycosyl hydrolase-like 10" evidence="2">
    <location>
        <begin position="249"/>
        <end position="441"/>
    </location>
</feature>
<dbReference type="InterPro" id="IPR003790">
    <property type="entry name" value="GHL10"/>
</dbReference>
<evidence type="ECO:0000313" key="3">
    <source>
        <dbReference type="EMBL" id="MXY94058.1"/>
    </source>
</evidence>
<keyword evidence="3" id="KW-0378">Hydrolase</keyword>
<gene>
    <name evidence="3" type="ORF">F4Y42_11510</name>
</gene>
<dbReference type="SUPFAM" id="SSF51445">
    <property type="entry name" value="(Trans)glycosidases"/>
    <property type="match status" value="1"/>
</dbReference>
<name>A0A6B0YXD4_9CHLR</name>
<evidence type="ECO:0000256" key="1">
    <source>
        <dbReference type="ARBA" id="ARBA00022729"/>
    </source>
</evidence>
<accession>A0A6B0YXD4</accession>
<reference evidence="3" key="1">
    <citation type="submission" date="2019-09" db="EMBL/GenBank/DDBJ databases">
        <title>Characterisation of the sponge microbiome using genome-centric metagenomics.</title>
        <authorList>
            <person name="Engelberts J.P."/>
            <person name="Robbins S.J."/>
            <person name="De Goeij J.M."/>
            <person name="Aranda M."/>
            <person name="Bell S.C."/>
            <person name="Webster N.S."/>
        </authorList>
    </citation>
    <scope>NUCLEOTIDE SEQUENCE</scope>
    <source>
        <strain evidence="3">SB0664_bin_27</strain>
    </source>
</reference>
<comment type="caution">
    <text evidence="3">The sequence shown here is derived from an EMBL/GenBank/DDBJ whole genome shotgun (WGS) entry which is preliminary data.</text>
</comment>
<dbReference type="EMBL" id="VXRG01000097">
    <property type="protein sequence ID" value="MXY94058.1"/>
    <property type="molecule type" value="Genomic_DNA"/>
</dbReference>
<evidence type="ECO:0000259" key="2">
    <source>
        <dbReference type="Pfam" id="PF02638"/>
    </source>
</evidence>
<keyword evidence="1" id="KW-0732">Signal</keyword>
<proteinExistence type="predicted"/>
<dbReference type="InterPro" id="IPR017853">
    <property type="entry name" value="GH"/>
</dbReference>
<dbReference type="AlphaFoldDB" id="A0A6B0YXD4"/>
<dbReference type="InterPro" id="IPR052177">
    <property type="entry name" value="Divisome_Glycosyl_Hydrolase"/>
</dbReference>
<dbReference type="GO" id="GO:0016787">
    <property type="term" value="F:hydrolase activity"/>
    <property type="evidence" value="ECO:0007669"/>
    <property type="project" value="UniProtKB-KW"/>
</dbReference>
<dbReference type="Pfam" id="PF02638">
    <property type="entry name" value="GHL10"/>
    <property type="match status" value="1"/>
</dbReference>
<dbReference type="PANTHER" id="PTHR43405">
    <property type="entry name" value="GLYCOSYL HYDROLASE DIGH"/>
    <property type="match status" value="1"/>
</dbReference>
<dbReference type="Gene3D" id="3.20.20.80">
    <property type="entry name" value="Glycosidases"/>
    <property type="match status" value="1"/>
</dbReference>
<organism evidence="3">
    <name type="scientific">Caldilineaceae bacterium SB0664_bin_27</name>
    <dbReference type="NCBI Taxonomy" id="2605260"/>
    <lineage>
        <taxon>Bacteria</taxon>
        <taxon>Bacillati</taxon>
        <taxon>Chloroflexota</taxon>
        <taxon>Caldilineae</taxon>
        <taxon>Caldilineales</taxon>
        <taxon>Caldilineaceae</taxon>
    </lineage>
</organism>
<dbReference type="PANTHER" id="PTHR43405:SF1">
    <property type="entry name" value="GLYCOSYL HYDROLASE DIGH"/>
    <property type="match status" value="1"/>
</dbReference>
<sequence>MSALEPIYLTDLGLGLPQLALSSERRKYHWQVVPYETQEFSGNMLIAGPETEAPPVTIPLGVSGWHRIYLGLWSNWTEDLVRVRLSGDSSFIKVNRESEPGKFADNYSLDERFWKTADLTGQDLVLAQQSAGLSHPAYIAYVKLDPLDEEEVARLQSDRADADHRRLICMNDGFSDFARFRPTSREEIWEFLEPFRDTDFGKMFWCPGAGGDVLTYPSAIGSLTGSKTRDFPRVGDRYIAESMQILAGLGIDTIETVVEYGHNVGLEVHISQRMEAFQCCPPFEDYFTGDFYAQHPEWRCVDLDGREIARMSYAFPEVRELVLAVFRELATRYDIDGVNPIFNRGAPFLLYEEPLVEGFREETGLDARELAEDDERYLRYRARVMTEFMAELRREMAELGEARGRPLEISAHVLNNAESNLFYGLDIPAWVEGGLIDNLISYPWRDEEIDVDYFGLLTANSTVQYYPEIMPRTMPPEDFRVRALQYYAAGADGLCFWDTNGRHQRLKEWSMIRRLGHRDRLESWDDGGGQLFRTVPLRSVGGYVLDKYPPHWAY</sequence>